<feature type="region of interest" description="Disordered" evidence="1">
    <location>
        <begin position="1"/>
        <end position="24"/>
    </location>
</feature>
<gene>
    <name evidence="2" type="ORF">niasHS_008739</name>
</gene>
<feature type="compositionally biased region" description="Polar residues" evidence="1">
    <location>
        <begin position="1"/>
        <end position="16"/>
    </location>
</feature>
<dbReference type="Proteomes" id="UP001620645">
    <property type="component" value="Unassembled WGS sequence"/>
</dbReference>
<accession>A0ABD2J2E9</accession>
<feature type="compositionally biased region" description="Basic and acidic residues" evidence="1">
    <location>
        <begin position="160"/>
        <end position="169"/>
    </location>
</feature>
<organism evidence="2 3">
    <name type="scientific">Heterodera schachtii</name>
    <name type="common">Sugarbeet cyst nematode worm</name>
    <name type="synonym">Tylenchus schachtii</name>
    <dbReference type="NCBI Taxonomy" id="97005"/>
    <lineage>
        <taxon>Eukaryota</taxon>
        <taxon>Metazoa</taxon>
        <taxon>Ecdysozoa</taxon>
        <taxon>Nematoda</taxon>
        <taxon>Chromadorea</taxon>
        <taxon>Rhabditida</taxon>
        <taxon>Tylenchina</taxon>
        <taxon>Tylenchomorpha</taxon>
        <taxon>Tylenchoidea</taxon>
        <taxon>Heteroderidae</taxon>
        <taxon>Heteroderinae</taxon>
        <taxon>Heterodera</taxon>
    </lineage>
</organism>
<reference evidence="2 3" key="1">
    <citation type="submission" date="2024-10" db="EMBL/GenBank/DDBJ databases">
        <authorList>
            <person name="Kim D."/>
        </authorList>
    </citation>
    <scope>NUCLEOTIDE SEQUENCE [LARGE SCALE GENOMIC DNA]</scope>
    <source>
        <strain evidence="2">Taebaek</strain>
    </source>
</reference>
<dbReference type="AlphaFoldDB" id="A0ABD2J2E9"/>
<evidence type="ECO:0000256" key="1">
    <source>
        <dbReference type="SAM" id="MobiDB-lite"/>
    </source>
</evidence>
<dbReference type="Gene3D" id="2.30.30.140">
    <property type="match status" value="1"/>
</dbReference>
<proteinExistence type="predicted"/>
<protein>
    <submittedName>
        <fullName evidence="2">Uncharacterized protein</fullName>
    </submittedName>
</protein>
<dbReference type="EMBL" id="JBICCN010000242">
    <property type="protein sequence ID" value="KAL3084100.1"/>
    <property type="molecule type" value="Genomic_DNA"/>
</dbReference>
<name>A0ABD2J2E9_HETSC</name>
<feature type="region of interest" description="Disordered" evidence="1">
    <location>
        <begin position="132"/>
        <end position="178"/>
    </location>
</feature>
<sequence>MERNSAVTNSKNSQNLRPPIRPTEKDLKMEAQFNRKHGARFRSFNVGDQVFARHKKGEDWKAGKISERNGVIYTVQFTDNSTARFHANQLHARAIEDEDIPRPLDVLNDTFGLPLLEPPQIAIQAAEQEQVPVINDVPQPPDEPVRRYPARQRKQTVRLDIADPRRPRYDYMPTRPGK</sequence>
<keyword evidence="3" id="KW-1185">Reference proteome</keyword>
<evidence type="ECO:0000313" key="2">
    <source>
        <dbReference type="EMBL" id="KAL3084100.1"/>
    </source>
</evidence>
<comment type="caution">
    <text evidence="2">The sequence shown here is derived from an EMBL/GenBank/DDBJ whole genome shotgun (WGS) entry which is preliminary data.</text>
</comment>
<evidence type="ECO:0000313" key="3">
    <source>
        <dbReference type="Proteomes" id="UP001620645"/>
    </source>
</evidence>